<dbReference type="Proteomes" id="UP001574673">
    <property type="component" value="Unassembled WGS sequence"/>
</dbReference>
<comment type="caution">
    <text evidence="3">The sequence shown here is derived from an EMBL/GenBank/DDBJ whole genome shotgun (WGS) entry which is preliminary data.</text>
</comment>
<organism evidence="3 4">
    <name type="scientific">Dentiradicibacter hellwigii</name>
    <dbReference type="NCBI Taxonomy" id="3149053"/>
    <lineage>
        <taxon>Bacteria</taxon>
        <taxon>Pseudomonadati</taxon>
        <taxon>Pseudomonadota</taxon>
        <taxon>Betaproteobacteria</taxon>
        <taxon>Rhodocyclales</taxon>
        <taxon>Rhodocyclaceae</taxon>
        <taxon>Dentiradicibacter</taxon>
    </lineage>
</organism>
<protein>
    <recommendedName>
        <fullName evidence="5">Tetratricopeptide repeat protein</fullName>
    </recommendedName>
</protein>
<gene>
    <name evidence="3" type="ORF">ABCS64_10070</name>
</gene>
<feature type="transmembrane region" description="Helical" evidence="2">
    <location>
        <begin position="118"/>
        <end position="137"/>
    </location>
</feature>
<keyword evidence="2" id="KW-0472">Membrane</keyword>
<name>A0ABV4UHP0_9RHOO</name>
<feature type="transmembrane region" description="Helical" evidence="2">
    <location>
        <begin position="60"/>
        <end position="86"/>
    </location>
</feature>
<keyword evidence="4" id="KW-1185">Reference proteome</keyword>
<feature type="transmembrane region" description="Helical" evidence="2">
    <location>
        <begin position="143"/>
        <end position="163"/>
    </location>
</feature>
<dbReference type="Gene3D" id="1.25.40.10">
    <property type="entry name" value="Tetratricopeptide repeat domain"/>
    <property type="match status" value="1"/>
</dbReference>
<feature type="transmembrane region" description="Helical" evidence="2">
    <location>
        <begin position="175"/>
        <end position="201"/>
    </location>
</feature>
<evidence type="ECO:0008006" key="5">
    <source>
        <dbReference type="Google" id="ProtNLM"/>
    </source>
</evidence>
<feature type="region of interest" description="Disordered" evidence="1">
    <location>
        <begin position="1"/>
        <end position="24"/>
    </location>
</feature>
<evidence type="ECO:0000313" key="3">
    <source>
        <dbReference type="EMBL" id="MFA9950657.1"/>
    </source>
</evidence>
<keyword evidence="2" id="KW-1133">Transmembrane helix</keyword>
<evidence type="ECO:0000256" key="2">
    <source>
        <dbReference type="SAM" id="Phobius"/>
    </source>
</evidence>
<evidence type="ECO:0000256" key="1">
    <source>
        <dbReference type="SAM" id="MobiDB-lite"/>
    </source>
</evidence>
<keyword evidence="2" id="KW-0812">Transmembrane</keyword>
<proteinExistence type="predicted"/>
<dbReference type="InterPro" id="IPR011990">
    <property type="entry name" value="TPR-like_helical_dom_sf"/>
</dbReference>
<feature type="transmembrane region" description="Helical" evidence="2">
    <location>
        <begin position="221"/>
        <end position="242"/>
    </location>
</feature>
<dbReference type="EMBL" id="JBEUWX010000002">
    <property type="protein sequence ID" value="MFA9950657.1"/>
    <property type="molecule type" value="Genomic_DNA"/>
</dbReference>
<reference evidence="4" key="1">
    <citation type="submission" date="2024-06" db="EMBL/GenBank/DDBJ databases">
        <title>Radixoralia hellwigii gen. nov., sp nov., isolated from a root canal in the human oral cavity.</title>
        <authorList>
            <person name="Bartsch S."/>
            <person name="Wittmer A."/>
            <person name="Schulz A.-K."/>
            <person name="Neumann-Schaal M."/>
            <person name="Wolf J."/>
            <person name="Gronow S."/>
            <person name="Tennert C."/>
            <person name="Haecker G."/>
            <person name="Cieplik F."/>
            <person name="Al-Ahmad A."/>
        </authorList>
    </citation>
    <scope>NUCLEOTIDE SEQUENCE [LARGE SCALE GENOMIC DNA]</scope>
    <source>
        <strain evidence="4">Wk13</strain>
    </source>
</reference>
<evidence type="ECO:0000313" key="4">
    <source>
        <dbReference type="Proteomes" id="UP001574673"/>
    </source>
</evidence>
<sequence>MAQQSDERKTHRRSGRRAGSDEAQTVFTMQEADAPDIVPFWQRLPEFFRYPLHAEPLTHMVFWSLAMLVGALFSPRFVQLVAWLFFIRYAYEVLDETAIGRLDPDKYHVSSASGRDSLPYKQFAIFVALIFLLAFAARAGGLIYGAVLIFILLSLPASVINLTMTRSFWAGVNPLAAISVMTTIGLPYLALCAFLFLLFASDATLLALLKPHLPLWLIMPVRNFVDMYFTLIMFHMMGYVVYQNHQALGIDVLTPPNNARTDGGEAPLSAEDAIGQLIGAGQIEEALDLAEDAQLSAPDDLRANARYHKLLALAGREDRLREHARTYLTLLLDKKRGDEALKLFDEMRARDADFAPEQPAQLLPLARALRGRRRFKEALVLLKGFDKRFPGHADIPAVYLFVAQVLSENLHQDALAQQILNGLLARYPDHPVRIEARQLLAVIAQMQAKPPAQ</sequence>
<accession>A0ABV4UHP0</accession>
<dbReference type="RefSeq" id="WP_418891699.1">
    <property type="nucleotide sequence ID" value="NZ_JBEUWX010000002.1"/>
</dbReference>